<evidence type="ECO:0000313" key="1">
    <source>
        <dbReference type="EMBL" id="EPQ55848.1"/>
    </source>
</evidence>
<reference evidence="1 2" key="1">
    <citation type="journal article" date="2012" name="Science">
        <title>The Paleozoic origin of enzymatic lignin decomposition reconstructed from 31 fungal genomes.</title>
        <authorList>
            <person name="Floudas D."/>
            <person name="Binder M."/>
            <person name="Riley R."/>
            <person name="Barry K."/>
            <person name="Blanchette R.A."/>
            <person name="Henrissat B."/>
            <person name="Martinez A.T."/>
            <person name="Otillar R."/>
            <person name="Spatafora J.W."/>
            <person name="Yadav J.S."/>
            <person name="Aerts A."/>
            <person name="Benoit I."/>
            <person name="Boyd A."/>
            <person name="Carlson A."/>
            <person name="Copeland A."/>
            <person name="Coutinho P.M."/>
            <person name="de Vries R.P."/>
            <person name="Ferreira P."/>
            <person name="Findley K."/>
            <person name="Foster B."/>
            <person name="Gaskell J."/>
            <person name="Glotzer D."/>
            <person name="Gorecki P."/>
            <person name="Heitman J."/>
            <person name="Hesse C."/>
            <person name="Hori C."/>
            <person name="Igarashi K."/>
            <person name="Jurgens J.A."/>
            <person name="Kallen N."/>
            <person name="Kersten P."/>
            <person name="Kohler A."/>
            <person name="Kuees U."/>
            <person name="Kumar T.K.A."/>
            <person name="Kuo A."/>
            <person name="LaButti K."/>
            <person name="Larrondo L.F."/>
            <person name="Lindquist E."/>
            <person name="Ling A."/>
            <person name="Lombard V."/>
            <person name="Lucas S."/>
            <person name="Lundell T."/>
            <person name="Martin R."/>
            <person name="McLaughlin D.J."/>
            <person name="Morgenstern I."/>
            <person name="Morin E."/>
            <person name="Murat C."/>
            <person name="Nagy L.G."/>
            <person name="Nolan M."/>
            <person name="Ohm R.A."/>
            <person name="Patyshakuliyeva A."/>
            <person name="Rokas A."/>
            <person name="Ruiz-Duenas F.J."/>
            <person name="Sabat G."/>
            <person name="Salamov A."/>
            <person name="Samejima M."/>
            <person name="Schmutz J."/>
            <person name="Slot J.C."/>
            <person name="St John F."/>
            <person name="Stenlid J."/>
            <person name="Sun H."/>
            <person name="Sun S."/>
            <person name="Syed K."/>
            <person name="Tsang A."/>
            <person name="Wiebenga A."/>
            <person name="Young D."/>
            <person name="Pisabarro A."/>
            <person name="Eastwood D.C."/>
            <person name="Martin F."/>
            <person name="Cullen D."/>
            <person name="Grigoriev I.V."/>
            <person name="Hibbett D.S."/>
        </authorList>
    </citation>
    <scope>NUCLEOTIDE SEQUENCE [LARGE SCALE GENOMIC DNA]</scope>
    <source>
        <strain evidence="1 2">ATCC 11539</strain>
    </source>
</reference>
<dbReference type="RefSeq" id="XP_007865511.1">
    <property type="nucleotide sequence ID" value="XM_007867320.1"/>
</dbReference>
<dbReference type="KEGG" id="gtr:GLOTRDRAFT_40800"/>
<evidence type="ECO:0000313" key="2">
    <source>
        <dbReference type="Proteomes" id="UP000030669"/>
    </source>
</evidence>
<gene>
    <name evidence="1" type="ORF">GLOTRDRAFT_40800</name>
</gene>
<dbReference type="EMBL" id="KB469301">
    <property type="protein sequence ID" value="EPQ55848.1"/>
    <property type="molecule type" value="Genomic_DNA"/>
</dbReference>
<protein>
    <submittedName>
        <fullName evidence="1">Uncharacterized protein</fullName>
    </submittedName>
</protein>
<sequence>AILATEFNNFEKGAAFQKRMKSVLGTGVFNSDGNLHRTHSSQHTWRLRFRRDVEVRF</sequence>
<name>S7Q8U1_GLOTA</name>
<dbReference type="GeneID" id="19306008"/>
<dbReference type="Proteomes" id="UP000030669">
    <property type="component" value="Unassembled WGS sequence"/>
</dbReference>
<accession>S7Q8U1</accession>
<dbReference type="AlphaFoldDB" id="S7Q8U1"/>
<organism evidence="1 2">
    <name type="scientific">Gloeophyllum trabeum (strain ATCC 11539 / FP-39264 / Madison 617)</name>
    <name type="common">Brown rot fungus</name>
    <dbReference type="NCBI Taxonomy" id="670483"/>
    <lineage>
        <taxon>Eukaryota</taxon>
        <taxon>Fungi</taxon>
        <taxon>Dikarya</taxon>
        <taxon>Basidiomycota</taxon>
        <taxon>Agaricomycotina</taxon>
        <taxon>Agaricomycetes</taxon>
        <taxon>Gloeophyllales</taxon>
        <taxon>Gloeophyllaceae</taxon>
        <taxon>Gloeophyllum</taxon>
    </lineage>
</organism>
<keyword evidence="2" id="KW-1185">Reference proteome</keyword>
<dbReference type="OrthoDB" id="3258638at2759"/>
<dbReference type="HOGENOM" id="CLU_3001986_0_0_1"/>
<feature type="non-terminal residue" evidence="1">
    <location>
        <position position="1"/>
    </location>
</feature>
<proteinExistence type="predicted"/>